<name>A0A444VWZ6_9FLAO</name>
<organism evidence="1 2">
    <name type="scientific">Flavobacterium anhuiense</name>
    <dbReference type="NCBI Taxonomy" id="459526"/>
    <lineage>
        <taxon>Bacteria</taxon>
        <taxon>Pseudomonadati</taxon>
        <taxon>Bacteroidota</taxon>
        <taxon>Flavobacteriia</taxon>
        <taxon>Flavobacteriales</taxon>
        <taxon>Flavobacteriaceae</taxon>
        <taxon>Flavobacterium</taxon>
    </lineage>
</organism>
<sequence length="39" mass="4781">MIHKTCPKNNKNSIFLIKEKNRFICKNERFFDIELILQL</sequence>
<comment type="caution">
    <text evidence="1">The sequence shown here is derived from an EMBL/GenBank/DDBJ whole genome shotgun (WGS) entry which is preliminary data.</text>
</comment>
<evidence type="ECO:0000313" key="2">
    <source>
        <dbReference type="Proteomes" id="UP000290433"/>
    </source>
</evidence>
<dbReference type="AlphaFoldDB" id="A0A444VWZ6"/>
<dbReference type="Proteomes" id="UP000290433">
    <property type="component" value="Unassembled WGS sequence"/>
</dbReference>
<reference evidence="1 2" key="1">
    <citation type="submission" date="2014-12" db="EMBL/GenBank/DDBJ databases">
        <title>Genome sequence of Flavobacterium anhuiense RCM74.</title>
        <authorList>
            <person name="Kim J.F."/>
            <person name="Song J.Y."/>
            <person name="Kwak M.-J."/>
            <person name="Lee S.-W."/>
        </authorList>
    </citation>
    <scope>NUCLEOTIDE SEQUENCE [LARGE SCALE GENOMIC DNA]</scope>
    <source>
        <strain evidence="1 2">RCM74</strain>
    </source>
</reference>
<dbReference type="EMBL" id="JUIV01000011">
    <property type="protein sequence ID" value="RYJ38105.1"/>
    <property type="molecule type" value="Genomic_DNA"/>
</dbReference>
<gene>
    <name evidence="1" type="ORF">NU08_3008</name>
</gene>
<proteinExistence type="predicted"/>
<accession>A0A444VWZ6</accession>
<protein>
    <submittedName>
        <fullName evidence="1">Uncharacterized protein</fullName>
    </submittedName>
</protein>
<evidence type="ECO:0000313" key="1">
    <source>
        <dbReference type="EMBL" id="RYJ38105.1"/>
    </source>
</evidence>